<keyword evidence="9" id="KW-0067">ATP-binding</keyword>
<dbReference type="InterPro" id="IPR050351">
    <property type="entry name" value="BphY/WalK/GraS-like"/>
</dbReference>
<keyword evidence="7" id="KW-0547">Nucleotide-binding</keyword>
<keyword evidence="5" id="KW-0808">Transferase</keyword>
<dbReference type="InterPro" id="IPR035965">
    <property type="entry name" value="PAS-like_dom_sf"/>
</dbReference>
<keyword evidence="4" id="KW-0597">Phosphoprotein</keyword>
<keyword evidence="8" id="KW-0418">Kinase</keyword>
<keyword evidence="18" id="KW-1185">Reference proteome</keyword>
<evidence type="ECO:0000256" key="1">
    <source>
        <dbReference type="ARBA" id="ARBA00000085"/>
    </source>
</evidence>
<keyword evidence="12" id="KW-0472">Membrane</keyword>
<evidence type="ECO:0000256" key="6">
    <source>
        <dbReference type="ARBA" id="ARBA00022692"/>
    </source>
</evidence>
<dbReference type="SUPFAM" id="SSF47384">
    <property type="entry name" value="Homodimeric domain of signal transducing histidine kinase"/>
    <property type="match status" value="1"/>
</dbReference>
<feature type="domain" description="PAC" evidence="16">
    <location>
        <begin position="387"/>
        <end position="440"/>
    </location>
</feature>
<dbReference type="SMART" id="SM00388">
    <property type="entry name" value="HisKA"/>
    <property type="match status" value="1"/>
</dbReference>
<dbReference type="InterPro" id="IPR001610">
    <property type="entry name" value="PAC"/>
</dbReference>
<dbReference type="InterPro" id="IPR000014">
    <property type="entry name" value="PAS"/>
</dbReference>
<dbReference type="RefSeq" id="WP_114791365.1">
    <property type="nucleotide sequence ID" value="NZ_CP139960.1"/>
</dbReference>
<dbReference type="Proteomes" id="UP001325680">
    <property type="component" value="Chromosome"/>
</dbReference>
<evidence type="ECO:0000313" key="18">
    <source>
        <dbReference type="Proteomes" id="UP001325680"/>
    </source>
</evidence>
<keyword evidence="13" id="KW-0175">Coiled coil</keyword>
<evidence type="ECO:0000256" key="3">
    <source>
        <dbReference type="ARBA" id="ARBA00012438"/>
    </source>
</evidence>
<proteinExistence type="predicted"/>
<evidence type="ECO:0000256" key="4">
    <source>
        <dbReference type="ARBA" id="ARBA00022553"/>
    </source>
</evidence>
<evidence type="ECO:0000256" key="7">
    <source>
        <dbReference type="ARBA" id="ARBA00022741"/>
    </source>
</evidence>
<dbReference type="InterPro" id="IPR005467">
    <property type="entry name" value="His_kinase_dom"/>
</dbReference>
<dbReference type="PANTHER" id="PTHR42878">
    <property type="entry name" value="TWO-COMPONENT HISTIDINE KINASE"/>
    <property type="match status" value="1"/>
</dbReference>
<dbReference type="Gene3D" id="3.30.565.10">
    <property type="entry name" value="Histidine kinase-like ATPase, C-terminal domain"/>
    <property type="match status" value="1"/>
</dbReference>
<evidence type="ECO:0000259" key="14">
    <source>
        <dbReference type="PROSITE" id="PS50109"/>
    </source>
</evidence>
<dbReference type="EC" id="2.7.13.3" evidence="3"/>
<dbReference type="PROSITE" id="PS50112">
    <property type="entry name" value="PAS"/>
    <property type="match status" value="1"/>
</dbReference>
<keyword evidence="10" id="KW-1133">Transmembrane helix</keyword>
<dbReference type="InterPro" id="IPR036890">
    <property type="entry name" value="HATPase_C_sf"/>
</dbReference>
<dbReference type="InterPro" id="IPR013656">
    <property type="entry name" value="PAS_4"/>
</dbReference>
<feature type="domain" description="PAS" evidence="15">
    <location>
        <begin position="313"/>
        <end position="384"/>
    </location>
</feature>
<dbReference type="InterPro" id="IPR000700">
    <property type="entry name" value="PAS-assoc_C"/>
</dbReference>
<accession>A0ABZ0W8Z5</accession>
<evidence type="ECO:0000256" key="2">
    <source>
        <dbReference type="ARBA" id="ARBA00004141"/>
    </source>
</evidence>
<evidence type="ECO:0000256" key="5">
    <source>
        <dbReference type="ARBA" id="ARBA00022679"/>
    </source>
</evidence>
<dbReference type="Gene3D" id="2.10.70.100">
    <property type="match status" value="1"/>
</dbReference>
<dbReference type="Gene3D" id="3.30.450.20">
    <property type="entry name" value="PAS domain"/>
    <property type="match status" value="3"/>
</dbReference>
<evidence type="ECO:0000259" key="15">
    <source>
        <dbReference type="PROSITE" id="PS50112"/>
    </source>
</evidence>
<dbReference type="InterPro" id="IPR004358">
    <property type="entry name" value="Sig_transdc_His_kin-like_C"/>
</dbReference>
<evidence type="ECO:0000256" key="11">
    <source>
        <dbReference type="ARBA" id="ARBA00023012"/>
    </source>
</evidence>
<evidence type="ECO:0000313" key="17">
    <source>
        <dbReference type="EMBL" id="WQD38625.1"/>
    </source>
</evidence>
<evidence type="ECO:0000259" key="16">
    <source>
        <dbReference type="PROSITE" id="PS50113"/>
    </source>
</evidence>
<gene>
    <name evidence="17" type="ORF">U0035_00500</name>
</gene>
<dbReference type="InterPro" id="IPR013655">
    <property type="entry name" value="PAS_fold_3"/>
</dbReference>
<dbReference type="CDD" id="cd00130">
    <property type="entry name" value="PAS"/>
    <property type="match status" value="2"/>
</dbReference>
<dbReference type="EMBL" id="CP139960">
    <property type="protein sequence ID" value="WQD38625.1"/>
    <property type="molecule type" value="Genomic_DNA"/>
</dbReference>
<dbReference type="PROSITE" id="PS50109">
    <property type="entry name" value="HIS_KIN"/>
    <property type="match status" value="1"/>
</dbReference>
<dbReference type="SMART" id="SM00091">
    <property type="entry name" value="PAS"/>
    <property type="match status" value="3"/>
</dbReference>
<comment type="subcellular location">
    <subcellularLocation>
        <location evidence="2">Membrane</location>
        <topology evidence="2">Multi-pass membrane protein</topology>
    </subcellularLocation>
</comment>
<dbReference type="Pfam" id="PF08447">
    <property type="entry name" value="PAS_3"/>
    <property type="match status" value="1"/>
</dbReference>
<dbReference type="SMART" id="SM00086">
    <property type="entry name" value="PAC"/>
    <property type="match status" value="2"/>
</dbReference>
<keyword evidence="11" id="KW-0902">Two-component regulatory system</keyword>
<dbReference type="SMART" id="SM00387">
    <property type="entry name" value="HATPase_c"/>
    <property type="match status" value="1"/>
</dbReference>
<dbReference type="PROSITE" id="PS50113">
    <property type="entry name" value="PAC"/>
    <property type="match status" value="2"/>
</dbReference>
<evidence type="ECO:0000256" key="9">
    <source>
        <dbReference type="ARBA" id="ARBA00022840"/>
    </source>
</evidence>
<evidence type="ECO:0000256" key="12">
    <source>
        <dbReference type="ARBA" id="ARBA00023136"/>
    </source>
</evidence>
<dbReference type="Pfam" id="PF00512">
    <property type="entry name" value="HisKA"/>
    <property type="match status" value="1"/>
</dbReference>
<dbReference type="CDD" id="cd00082">
    <property type="entry name" value="HisKA"/>
    <property type="match status" value="1"/>
</dbReference>
<dbReference type="InterPro" id="IPR036097">
    <property type="entry name" value="HisK_dim/P_sf"/>
</dbReference>
<dbReference type="SUPFAM" id="SSF55874">
    <property type="entry name" value="ATPase domain of HSP90 chaperone/DNA topoisomerase II/histidine kinase"/>
    <property type="match status" value="1"/>
</dbReference>
<dbReference type="NCBIfam" id="TIGR00229">
    <property type="entry name" value="sensory_box"/>
    <property type="match status" value="2"/>
</dbReference>
<feature type="coiled-coil region" evidence="13">
    <location>
        <begin position="151"/>
        <end position="178"/>
    </location>
</feature>
<feature type="domain" description="PAC" evidence="16">
    <location>
        <begin position="257"/>
        <end position="312"/>
    </location>
</feature>
<dbReference type="PRINTS" id="PR00344">
    <property type="entry name" value="BCTRLSENSOR"/>
</dbReference>
<dbReference type="Pfam" id="PF02518">
    <property type="entry name" value="HATPase_c"/>
    <property type="match status" value="1"/>
</dbReference>
<dbReference type="Pfam" id="PF08448">
    <property type="entry name" value="PAS_4"/>
    <property type="match status" value="2"/>
</dbReference>
<evidence type="ECO:0000256" key="8">
    <source>
        <dbReference type="ARBA" id="ARBA00022777"/>
    </source>
</evidence>
<dbReference type="InterPro" id="IPR003661">
    <property type="entry name" value="HisK_dim/P_dom"/>
</dbReference>
<reference evidence="17 18" key="1">
    <citation type="submission" date="2023-12" db="EMBL/GenBank/DDBJ databases">
        <title>Genome sequencing and assembly of bacterial species from a model synthetic community.</title>
        <authorList>
            <person name="Hogle S.L."/>
        </authorList>
    </citation>
    <scope>NUCLEOTIDE SEQUENCE [LARGE SCALE GENOMIC DNA]</scope>
    <source>
        <strain evidence="17 18">HAMBI_3031</strain>
    </source>
</reference>
<keyword evidence="6" id="KW-0812">Transmembrane</keyword>
<sequence length="658" mass="74751">MSLSSTLPLDNRLLSEILALSRDATAIYSGEEIVIRMANDKMIRFWGKNSDVIGLHLAAALPEPEQQEFIAMIRNVWCTGNVYHAVEKPVLRQVNGRIETFYFDITCRALKDDNSNVFCIIHTVTDVTPRVKLHLTLKEKEHERFLLNEKLAVSYNDLSQANKELTEMQEQMSGLHTRLADSEALFKNIFAQAPLGLTWLRGPEMIIEEVNDPILKIWGRTAPEVLGKPIRKARPELEGQTILDRLHRVYSTGIIEVNAEYRVLLKDGDGLREAYVNSVYSPLRDSAGKIQGILVIIDEITERIAERQRRELMEEQFRISVESAELGTWFVNLDTHELISSPRLREIFGFHPDDEITLTDAVNQIHEDYRTAVSTAIHAAIENETSYDMEYPVIGYHDGKLRWVRATGKLFPPKPGHPPHFSGVLTDITQRKTEEKRKHDFIAIASHELKTPLTSAKAYVQILLKHRARLDNNAVNMLEKVEGQIGKMHSIIRGFLDVARLDSSEIQLNKNSFIISELLEECVSEASLFTRRHELVVQNTDTISVIADREKIGQVITNFLSNAIKYSPTEGKIFINCQEENGYVSVYVTDLGIGVHPGDHQKLFTRFYRVENQHTQTISGFGIGLYLCAEIIRLHHGTIGLDSVMGQGSTFYFKLPKN</sequence>
<organism evidence="17 18">
    <name type="scientific">Niabella yanshanensis</name>
    <dbReference type="NCBI Taxonomy" id="577386"/>
    <lineage>
        <taxon>Bacteria</taxon>
        <taxon>Pseudomonadati</taxon>
        <taxon>Bacteroidota</taxon>
        <taxon>Chitinophagia</taxon>
        <taxon>Chitinophagales</taxon>
        <taxon>Chitinophagaceae</taxon>
        <taxon>Niabella</taxon>
    </lineage>
</organism>
<dbReference type="PANTHER" id="PTHR42878:SF7">
    <property type="entry name" value="SENSOR HISTIDINE KINASE GLRK"/>
    <property type="match status" value="1"/>
</dbReference>
<protein>
    <recommendedName>
        <fullName evidence="3">histidine kinase</fullName>
        <ecNumber evidence="3">2.7.13.3</ecNumber>
    </recommendedName>
</protein>
<evidence type="ECO:0000256" key="13">
    <source>
        <dbReference type="SAM" id="Coils"/>
    </source>
</evidence>
<dbReference type="Gene3D" id="1.10.287.130">
    <property type="match status" value="1"/>
</dbReference>
<dbReference type="InterPro" id="IPR003594">
    <property type="entry name" value="HATPase_dom"/>
</dbReference>
<name>A0ABZ0W8Z5_9BACT</name>
<comment type="catalytic activity">
    <reaction evidence="1">
        <text>ATP + protein L-histidine = ADP + protein N-phospho-L-histidine.</text>
        <dbReference type="EC" id="2.7.13.3"/>
    </reaction>
</comment>
<dbReference type="SUPFAM" id="SSF55785">
    <property type="entry name" value="PYP-like sensor domain (PAS domain)"/>
    <property type="match status" value="3"/>
</dbReference>
<feature type="domain" description="Histidine kinase" evidence="14">
    <location>
        <begin position="444"/>
        <end position="658"/>
    </location>
</feature>
<evidence type="ECO:0000256" key="10">
    <source>
        <dbReference type="ARBA" id="ARBA00022989"/>
    </source>
</evidence>